<comment type="caution">
    <text evidence="2">The sequence shown here is derived from an EMBL/GenBank/DDBJ whole genome shotgun (WGS) entry which is preliminary data.</text>
</comment>
<accession>A0AAE0G087</accession>
<dbReference type="AlphaFoldDB" id="A0AAE0G087"/>
<evidence type="ECO:0000313" key="3">
    <source>
        <dbReference type="Proteomes" id="UP001190700"/>
    </source>
</evidence>
<gene>
    <name evidence="2" type="ORF">CYMTET_23010</name>
</gene>
<dbReference type="Proteomes" id="UP001190700">
    <property type="component" value="Unassembled WGS sequence"/>
</dbReference>
<feature type="region of interest" description="Disordered" evidence="1">
    <location>
        <begin position="87"/>
        <end position="110"/>
    </location>
</feature>
<protein>
    <submittedName>
        <fullName evidence="2">Uncharacterized protein</fullName>
    </submittedName>
</protein>
<name>A0AAE0G087_9CHLO</name>
<keyword evidence="3" id="KW-1185">Reference proteome</keyword>
<evidence type="ECO:0000313" key="2">
    <source>
        <dbReference type="EMBL" id="KAK3268491.1"/>
    </source>
</evidence>
<feature type="region of interest" description="Disordered" evidence="1">
    <location>
        <begin position="1"/>
        <end position="30"/>
    </location>
</feature>
<evidence type="ECO:0000256" key="1">
    <source>
        <dbReference type="SAM" id="MobiDB-lite"/>
    </source>
</evidence>
<sequence length="110" mass="12291">MAHWRVALGPRLRTRRGQGGSPTVPTQARTLAETDGVLLSGRHELPLVAVKLHSLQRAQVWSAYDSTSPLQRLRQLLLKSGLRVPLQHPWQPPPLRDLRVPSQPPPKPGR</sequence>
<organism evidence="2 3">
    <name type="scientific">Cymbomonas tetramitiformis</name>
    <dbReference type="NCBI Taxonomy" id="36881"/>
    <lineage>
        <taxon>Eukaryota</taxon>
        <taxon>Viridiplantae</taxon>
        <taxon>Chlorophyta</taxon>
        <taxon>Pyramimonadophyceae</taxon>
        <taxon>Pyramimonadales</taxon>
        <taxon>Pyramimonadaceae</taxon>
        <taxon>Cymbomonas</taxon>
    </lineage>
</organism>
<reference evidence="2 3" key="1">
    <citation type="journal article" date="2015" name="Genome Biol. Evol.">
        <title>Comparative Genomics of a Bacterivorous Green Alga Reveals Evolutionary Causalities and Consequences of Phago-Mixotrophic Mode of Nutrition.</title>
        <authorList>
            <person name="Burns J.A."/>
            <person name="Paasch A."/>
            <person name="Narechania A."/>
            <person name="Kim E."/>
        </authorList>
    </citation>
    <scope>NUCLEOTIDE SEQUENCE [LARGE SCALE GENOMIC DNA]</scope>
    <source>
        <strain evidence="2 3">PLY_AMNH</strain>
    </source>
</reference>
<dbReference type="EMBL" id="LGRX02011804">
    <property type="protein sequence ID" value="KAK3268491.1"/>
    <property type="molecule type" value="Genomic_DNA"/>
</dbReference>
<proteinExistence type="predicted"/>